<evidence type="ECO:0000259" key="3">
    <source>
        <dbReference type="PROSITE" id="PS51698"/>
    </source>
</evidence>
<dbReference type="InterPro" id="IPR013083">
    <property type="entry name" value="Znf_RING/FYVE/PHD"/>
</dbReference>
<dbReference type="PANTHER" id="PTHR46573">
    <property type="entry name" value="WD REPEAT, SAM AND U-BOX DOMAIN-CONTAINING PROTEIN 1"/>
    <property type="match status" value="1"/>
</dbReference>
<dbReference type="Gene3D" id="3.30.40.10">
    <property type="entry name" value="Zinc/RING finger domain, C3HC4 (zinc finger)"/>
    <property type="match status" value="1"/>
</dbReference>
<dbReference type="PANTHER" id="PTHR46573:SF1">
    <property type="entry name" value="WD REPEAT, SAM AND U-BOX DOMAIN-CONTAINING PROTEIN 1"/>
    <property type="match status" value="1"/>
</dbReference>
<dbReference type="InterPro" id="IPR052085">
    <property type="entry name" value="WD-SAM-U-box"/>
</dbReference>
<organism evidence="4 5">
    <name type="scientific">Tritrichomonas musculus</name>
    <dbReference type="NCBI Taxonomy" id="1915356"/>
    <lineage>
        <taxon>Eukaryota</taxon>
        <taxon>Metamonada</taxon>
        <taxon>Parabasalia</taxon>
        <taxon>Tritrichomonadida</taxon>
        <taxon>Tritrichomonadidae</taxon>
        <taxon>Tritrichomonas</taxon>
    </lineage>
</organism>
<dbReference type="EMBL" id="JAPFFF010000013">
    <property type="protein sequence ID" value="KAK8871315.1"/>
    <property type="molecule type" value="Genomic_DNA"/>
</dbReference>
<dbReference type="Gene3D" id="3.40.50.410">
    <property type="entry name" value="von Willebrand factor, type A domain"/>
    <property type="match status" value="1"/>
</dbReference>
<dbReference type="SUPFAM" id="SSF53300">
    <property type="entry name" value="vWA-like"/>
    <property type="match status" value="1"/>
</dbReference>
<dbReference type="Pfam" id="PF14624">
    <property type="entry name" value="Vwaint"/>
    <property type="match status" value="1"/>
</dbReference>
<dbReference type="Pfam" id="PF04564">
    <property type="entry name" value="U-box"/>
    <property type="match status" value="1"/>
</dbReference>
<feature type="compositionally biased region" description="Acidic residues" evidence="1">
    <location>
        <begin position="694"/>
        <end position="704"/>
    </location>
</feature>
<feature type="domain" description="U-box" evidence="3">
    <location>
        <begin position="69"/>
        <end position="142"/>
    </location>
</feature>
<gene>
    <name evidence="4" type="ORF">M9Y10_007035</name>
</gene>
<feature type="compositionally biased region" description="Basic and acidic residues" evidence="1">
    <location>
        <begin position="677"/>
        <end position="692"/>
    </location>
</feature>
<evidence type="ECO:0000256" key="1">
    <source>
        <dbReference type="SAM" id="MobiDB-lite"/>
    </source>
</evidence>
<evidence type="ECO:0000313" key="4">
    <source>
        <dbReference type="EMBL" id="KAK8871315.1"/>
    </source>
</evidence>
<feature type="region of interest" description="Disordered" evidence="1">
    <location>
        <begin position="605"/>
        <end position="754"/>
    </location>
</feature>
<reference evidence="4 5" key="1">
    <citation type="submission" date="2024-04" db="EMBL/GenBank/DDBJ databases">
        <title>Tritrichomonas musculus Genome.</title>
        <authorList>
            <person name="Alves-Ferreira E."/>
            <person name="Grigg M."/>
            <person name="Lorenzi H."/>
            <person name="Galac M."/>
        </authorList>
    </citation>
    <scope>NUCLEOTIDE SEQUENCE [LARGE SCALE GENOMIC DNA]</scope>
    <source>
        <strain evidence="4 5">EAF2021</strain>
    </source>
</reference>
<evidence type="ECO:0000313" key="5">
    <source>
        <dbReference type="Proteomes" id="UP001470230"/>
    </source>
</evidence>
<feature type="compositionally biased region" description="Basic residues" evidence="1">
    <location>
        <begin position="745"/>
        <end position="754"/>
    </location>
</feature>
<feature type="domain" description="VWFA" evidence="2">
    <location>
        <begin position="204"/>
        <end position="400"/>
    </location>
</feature>
<sequence>MPIKKNANIKRREKKAKNRSYTQNEPSEEKEEEEKEEKPELPKEDDKEKPATDDALDTDLDPLADLDNDAPPEFICPITMSVMKDPVIMPDGQTYEREAIQRALSVNPISPVTREPMDMSQATTNYALKNLIDKYIQSHIQEIEKEPTIIDPTTMFQQDQQPSPEIPIIELDKIPIETFSAQYTTDSMLITVKPQQINGRLPVSIIAIIDISSSMIIDATIHDNSSEDTSISRIQLVQYSLKTIISTLGESDQLTIITFNGKAHVKASGVLLTREGKERVNKIIDDIDPDGMTNLWDGLDKGINEAIKQQNKRMNTSLLVFTDGQPNVHPPMGLIPTLKEKLSDFNVYFSISTFGYGYNIDADLLEEIAEIGSGVYGYIPDASMVGTIFINYLSNLVSTVSPLATLTVNFDNKKPKKFNVVLYNGSSTNVMLSLGKNEDPEKAQINLNLILSNESLLVSEIKKLDENDEESCMTYNDQKYRKLLIDLILNTKEKMPISGLRDDVIQLFEKLKNEKNRSQFMKYLMIDLYNDDEQHGDIERAYHKDNFNKWGKNYLFSLLRFHMLEQCGNFRDMSLQLYGNESFLKFRKFGNKIFMNLPIPEKKDPYERSRKKRVRAHFSDSDDSDDSSDQKPQRSRGFQMAFRGRPRPRPKCKNRIKRRRISSDDDDDSESSSGKVSFDKSCEIPERRKMISEDSSENDSDDNDDVKMGNSDSSDEKQDMDDRPRKPQIKAKTQKSRSTTMRMYNQRRKQRSKE</sequence>
<evidence type="ECO:0000259" key="2">
    <source>
        <dbReference type="PROSITE" id="PS50234"/>
    </source>
</evidence>
<proteinExistence type="predicted"/>
<dbReference type="Proteomes" id="UP001470230">
    <property type="component" value="Unassembled WGS sequence"/>
</dbReference>
<name>A0ABR2J2W4_9EUKA</name>
<dbReference type="PROSITE" id="PS51698">
    <property type="entry name" value="U_BOX"/>
    <property type="match status" value="1"/>
</dbReference>
<feature type="compositionally biased region" description="Basic and acidic residues" evidence="1">
    <location>
        <begin position="36"/>
        <end position="52"/>
    </location>
</feature>
<dbReference type="InterPro" id="IPR036465">
    <property type="entry name" value="vWFA_dom_sf"/>
</dbReference>
<accession>A0ABR2J2W4</accession>
<feature type="compositionally biased region" description="Basic residues" evidence="1">
    <location>
        <begin position="726"/>
        <end position="735"/>
    </location>
</feature>
<feature type="compositionally biased region" description="Acidic residues" evidence="1">
    <location>
        <begin position="26"/>
        <end position="35"/>
    </location>
</feature>
<feature type="compositionally biased region" description="Basic residues" evidence="1">
    <location>
        <begin position="7"/>
        <end position="18"/>
    </location>
</feature>
<dbReference type="CDD" id="cd16655">
    <property type="entry name" value="RING-Ubox_WDSUB1-like"/>
    <property type="match status" value="1"/>
</dbReference>
<evidence type="ECO:0008006" key="6">
    <source>
        <dbReference type="Google" id="ProtNLM"/>
    </source>
</evidence>
<dbReference type="SMART" id="SM00504">
    <property type="entry name" value="Ubox"/>
    <property type="match status" value="1"/>
</dbReference>
<dbReference type="InterPro" id="IPR032838">
    <property type="entry name" value="Vwaint_dom"/>
</dbReference>
<dbReference type="InterPro" id="IPR003613">
    <property type="entry name" value="Ubox_domain"/>
</dbReference>
<dbReference type="InterPro" id="IPR002035">
    <property type="entry name" value="VWF_A"/>
</dbReference>
<keyword evidence="5" id="KW-1185">Reference proteome</keyword>
<dbReference type="PROSITE" id="PS50234">
    <property type="entry name" value="VWFA"/>
    <property type="match status" value="1"/>
</dbReference>
<comment type="caution">
    <text evidence="4">The sequence shown here is derived from an EMBL/GenBank/DDBJ whole genome shotgun (WGS) entry which is preliminary data.</text>
</comment>
<dbReference type="SUPFAM" id="SSF57850">
    <property type="entry name" value="RING/U-box"/>
    <property type="match status" value="1"/>
</dbReference>
<protein>
    <recommendedName>
        <fullName evidence="6">U-box domain containing protein</fullName>
    </recommendedName>
</protein>
<feature type="region of interest" description="Disordered" evidence="1">
    <location>
        <begin position="1"/>
        <end position="71"/>
    </location>
</feature>
<feature type="compositionally biased region" description="Basic and acidic residues" evidence="1">
    <location>
        <begin position="714"/>
        <end position="725"/>
    </location>
</feature>
<feature type="compositionally biased region" description="Acidic residues" evidence="1">
    <location>
        <begin position="54"/>
        <end position="70"/>
    </location>
</feature>
<dbReference type="Pfam" id="PF00092">
    <property type="entry name" value="VWA"/>
    <property type="match status" value="1"/>
</dbReference>
<dbReference type="SMART" id="SM00327">
    <property type="entry name" value="VWA"/>
    <property type="match status" value="1"/>
</dbReference>
<feature type="compositionally biased region" description="Basic residues" evidence="1">
    <location>
        <begin position="644"/>
        <end position="660"/>
    </location>
</feature>